<evidence type="ECO:0000313" key="5">
    <source>
        <dbReference type="Proteomes" id="UP001230339"/>
    </source>
</evidence>
<feature type="domain" description="CBS" evidence="3">
    <location>
        <begin position="12"/>
        <end position="68"/>
    </location>
</feature>
<keyword evidence="1 2" id="KW-0129">CBS domain</keyword>
<evidence type="ECO:0000313" key="4">
    <source>
        <dbReference type="EMBL" id="WLH14848.1"/>
    </source>
</evidence>
<dbReference type="InterPro" id="IPR051257">
    <property type="entry name" value="Diverse_CBS-Domain"/>
</dbReference>
<dbReference type="PROSITE" id="PS51371">
    <property type="entry name" value="CBS"/>
    <property type="match status" value="2"/>
</dbReference>
<reference evidence="4 5" key="1">
    <citation type="submission" date="2023-02" db="EMBL/GenBank/DDBJ databases">
        <title>Evolution of Hrp T3SS in non-pathogenic Pseudomonas fluorescens.</title>
        <authorList>
            <person name="Liao K."/>
            <person name="Wei H."/>
            <person name="Gu Y."/>
        </authorList>
    </citation>
    <scope>NUCLEOTIDE SEQUENCE [LARGE SCALE GENOMIC DNA]</scope>
    <source>
        <strain evidence="4 5">FP205</strain>
    </source>
</reference>
<accession>A0ABY9GI35</accession>
<dbReference type="EMBL" id="CP117449">
    <property type="protein sequence ID" value="WLH14848.1"/>
    <property type="molecule type" value="Genomic_DNA"/>
</dbReference>
<protein>
    <submittedName>
        <fullName evidence="4">CBS domain-containing protein</fullName>
    </submittedName>
</protein>
<evidence type="ECO:0000256" key="2">
    <source>
        <dbReference type="PROSITE-ProRule" id="PRU00703"/>
    </source>
</evidence>
<dbReference type="InterPro" id="IPR044725">
    <property type="entry name" value="CBSX3_CBS_dom"/>
</dbReference>
<dbReference type="Pfam" id="PF00571">
    <property type="entry name" value="CBS"/>
    <property type="match status" value="2"/>
</dbReference>
<dbReference type="InterPro" id="IPR000644">
    <property type="entry name" value="CBS_dom"/>
</dbReference>
<evidence type="ECO:0000259" key="3">
    <source>
        <dbReference type="PROSITE" id="PS51371"/>
    </source>
</evidence>
<sequence length="144" mass="15877">MRIVAQALAAKAQEKTHSISPDATVFEAISRMAEKNVGALIVQELDHLVGIVSERDYARKLVLLGRASVATPVSAIMSTPVITVTPKESTQRCMQLMTQGHIRHLPVVEDDKVIGIVSIGDLVKEIITEQRDLIEHLQKYIRGE</sequence>
<dbReference type="PANTHER" id="PTHR43080:SF2">
    <property type="entry name" value="CBS DOMAIN-CONTAINING PROTEIN"/>
    <property type="match status" value="1"/>
</dbReference>
<evidence type="ECO:0000256" key="1">
    <source>
        <dbReference type="ARBA" id="ARBA00023122"/>
    </source>
</evidence>
<dbReference type="SMART" id="SM00116">
    <property type="entry name" value="CBS"/>
    <property type="match status" value="2"/>
</dbReference>
<dbReference type="CDD" id="cd04623">
    <property type="entry name" value="CBS_pair_bac_euk"/>
    <property type="match status" value="1"/>
</dbReference>
<dbReference type="RefSeq" id="WP_305389559.1">
    <property type="nucleotide sequence ID" value="NZ_CP117426.1"/>
</dbReference>
<dbReference type="Proteomes" id="UP001230339">
    <property type="component" value="Chromosome"/>
</dbReference>
<gene>
    <name evidence="4" type="ORF">PSH57_11370</name>
</gene>
<dbReference type="InterPro" id="IPR046342">
    <property type="entry name" value="CBS_dom_sf"/>
</dbReference>
<dbReference type="PANTHER" id="PTHR43080">
    <property type="entry name" value="CBS DOMAIN-CONTAINING PROTEIN CBSX3, MITOCHONDRIAL"/>
    <property type="match status" value="1"/>
</dbReference>
<dbReference type="SUPFAM" id="SSF54631">
    <property type="entry name" value="CBS-domain pair"/>
    <property type="match status" value="1"/>
</dbReference>
<feature type="domain" description="CBS" evidence="3">
    <location>
        <begin position="77"/>
        <end position="133"/>
    </location>
</feature>
<proteinExistence type="predicted"/>
<dbReference type="Gene3D" id="3.10.580.10">
    <property type="entry name" value="CBS-domain"/>
    <property type="match status" value="1"/>
</dbReference>
<keyword evidence="5" id="KW-1185">Reference proteome</keyword>
<organism evidence="4 5">
    <name type="scientific">Pseudomonas hefeiensis</name>
    <dbReference type="NCBI Taxonomy" id="2738125"/>
    <lineage>
        <taxon>Bacteria</taxon>
        <taxon>Pseudomonadati</taxon>
        <taxon>Pseudomonadota</taxon>
        <taxon>Gammaproteobacteria</taxon>
        <taxon>Pseudomonadales</taxon>
        <taxon>Pseudomonadaceae</taxon>
        <taxon>Pseudomonas</taxon>
    </lineage>
</organism>
<name>A0ABY9GI35_9PSED</name>